<comment type="caution">
    <text evidence="1">The sequence shown here is derived from an EMBL/GenBank/DDBJ whole genome shotgun (WGS) entry which is preliminary data.</text>
</comment>
<proteinExistence type="predicted"/>
<dbReference type="PANTHER" id="PTHR35503">
    <property type="entry name" value="OSJNBA0006M15.15 PROTEIN"/>
    <property type="match status" value="1"/>
</dbReference>
<gene>
    <name evidence="1" type="ORF">Nepgr_027158</name>
</gene>
<sequence>MTRAFESLSSFSFEPRIISAKNVETVLTGNFFIRLHLSAGNKRRIRLNSREISSQDDLFWDESFALECTRTEESIHHLKEEGLEFELRAQISWENVFQSPDMRIQTWLPVTSLVKSGPLLKGAKPPALLVAIKVRVSALIKTERRKFKETDECGCTTCTDAELFALAAALGDL</sequence>
<evidence type="ECO:0008006" key="3">
    <source>
        <dbReference type="Google" id="ProtNLM"/>
    </source>
</evidence>
<evidence type="ECO:0000313" key="2">
    <source>
        <dbReference type="Proteomes" id="UP001279734"/>
    </source>
</evidence>
<accession>A0AAD3T9E2</accession>
<dbReference type="Proteomes" id="UP001279734">
    <property type="component" value="Unassembled WGS sequence"/>
</dbReference>
<dbReference type="PANTHER" id="PTHR35503:SF2">
    <property type="entry name" value="OS04G0455700 PROTEIN"/>
    <property type="match status" value="1"/>
</dbReference>
<protein>
    <recommendedName>
        <fullName evidence="3">C2 NT-type domain-containing protein</fullName>
    </recommendedName>
</protein>
<dbReference type="AlphaFoldDB" id="A0AAD3T9E2"/>
<dbReference type="EMBL" id="BSYO01000029">
    <property type="protein sequence ID" value="GMH25315.1"/>
    <property type="molecule type" value="Genomic_DNA"/>
</dbReference>
<keyword evidence="2" id="KW-1185">Reference proteome</keyword>
<reference evidence="1" key="1">
    <citation type="submission" date="2023-05" db="EMBL/GenBank/DDBJ databases">
        <title>Nepenthes gracilis genome sequencing.</title>
        <authorList>
            <person name="Fukushima K."/>
        </authorList>
    </citation>
    <scope>NUCLEOTIDE SEQUENCE</scope>
    <source>
        <strain evidence="1">SING2019-196</strain>
    </source>
</reference>
<organism evidence="1 2">
    <name type="scientific">Nepenthes gracilis</name>
    <name type="common">Slender pitcher plant</name>
    <dbReference type="NCBI Taxonomy" id="150966"/>
    <lineage>
        <taxon>Eukaryota</taxon>
        <taxon>Viridiplantae</taxon>
        <taxon>Streptophyta</taxon>
        <taxon>Embryophyta</taxon>
        <taxon>Tracheophyta</taxon>
        <taxon>Spermatophyta</taxon>
        <taxon>Magnoliopsida</taxon>
        <taxon>eudicotyledons</taxon>
        <taxon>Gunneridae</taxon>
        <taxon>Pentapetalae</taxon>
        <taxon>Caryophyllales</taxon>
        <taxon>Nepenthaceae</taxon>
        <taxon>Nepenthes</taxon>
    </lineage>
</organism>
<evidence type="ECO:0000313" key="1">
    <source>
        <dbReference type="EMBL" id="GMH25315.1"/>
    </source>
</evidence>
<name>A0AAD3T9E2_NEPGR</name>